<proteinExistence type="predicted"/>
<reference evidence="1" key="2">
    <citation type="submission" date="2021-10" db="EMBL/GenBank/DDBJ databases">
        <authorList>
            <person name="Piombo E."/>
        </authorList>
    </citation>
    <scope>NUCLEOTIDE SEQUENCE</scope>
</reference>
<keyword evidence="2" id="KW-1185">Reference proteome</keyword>
<dbReference type="EMBL" id="CADEHS020000054">
    <property type="protein sequence ID" value="CAG9949047.1"/>
    <property type="molecule type" value="Genomic_DNA"/>
</dbReference>
<evidence type="ECO:0000313" key="1">
    <source>
        <dbReference type="EMBL" id="CAG9949047.1"/>
    </source>
</evidence>
<protein>
    <submittedName>
        <fullName evidence="1">Uncharacterized protein</fullName>
    </submittedName>
</protein>
<comment type="caution">
    <text evidence="1">The sequence shown here is derived from an EMBL/GenBank/DDBJ whole genome shotgun (WGS) entry which is preliminary data.</text>
</comment>
<evidence type="ECO:0000313" key="2">
    <source>
        <dbReference type="Proteomes" id="UP000836387"/>
    </source>
</evidence>
<dbReference type="Proteomes" id="UP000836387">
    <property type="component" value="Unassembled WGS sequence"/>
</dbReference>
<organism evidence="1 2">
    <name type="scientific">Clonostachys rosea f. rosea IK726</name>
    <dbReference type="NCBI Taxonomy" id="1349383"/>
    <lineage>
        <taxon>Eukaryota</taxon>
        <taxon>Fungi</taxon>
        <taxon>Dikarya</taxon>
        <taxon>Ascomycota</taxon>
        <taxon>Pezizomycotina</taxon>
        <taxon>Sordariomycetes</taxon>
        <taxon>Hypocreomycetidae</taxon>
        <taxon>Hypocreales</taxon>
        <taxon>Bionectriaceae</taxon>
        <taxon>Clonostachys</taxon>
    </lineage>
</organism>
<gene>
    <name evidence="1" type="ORF">CRV2_00020465</name>
</gene>
<sequence>MPAKPKISPYDCNPLQYSMSENQPEIAKMLLDHGASTLSNAWIIKNEYLAHCNYSIAVSAFSGEMLLPLLPNILSRFLEEGGDFLQLTNSLGPIPRALRSRNIQGVRTILEFLSENSVQISRRSQLEPQEVVPSILNRLYEFDQDGWGPSTPLLYATFYDLVELMQLLLENGADPDALDSDDDSPFAVVQSSPAARLLVEWNASIPPFMIIANMKTISKQLEFIIKPGKTASASQNALRIALNHVLGRSISCQTYYRESIDVDNWGFVRDLELVGKSIFSTRPTFSINLNHSTGW</sequence>
<name>A0ACA9U7K8_BIOOC</name>
<reference evidence="1" key="1">
    <citation type="submission" date="2020-04" db="EMBL/GenBank/DDBJ databases">
        <authorList>
            <person name="Broberg M."/>
        </authorList>
    </citation>
    <scope>NUCLEOTIDE SEQUENCE</scope>
</reference>
<accession>A0ACA9U7K8</accession>